<evidence type="ECO:0000256" key="1">
    <source>
        <dbReference type="ARBA" id="ARBA00004651"/>
    </source>
</evidence>
<protein>
    <submittedName>
        <fullName evidence="8">DNA internalization-related competence protein ComEC/Rec2</fullName>
    </submittedName>
</protein>
<dbReference type="Pfam" id="PF13567">
    <property type="entry name" value="DUF4131"/>
    <property type="match status" value="1"/>
</dbReference>
<feature type="transmembrane region" description="Helical" evidence="6">
    <location>
        <begin position="246"/>
        <end position="264"/>
    </location>
</feature>
<evidence type="ECO:0000256" key="2">
    <source>
        <dbReference type="ARBA" id="ARBA00022475"/>
    </source>
</evidence>
<feature type="transmembrane region" description="Helical" evidence="6">
    <location>
        <begin position="332"/>
        <end position="363"/>
    </location>
</feature>
<keyword evidence="4 6" id="KW-1133">Transmembrane helix</keyword>
<feature type="transmembrane region" description="Helical" evidence="6">
    <location>
        <begin position="495"/>
        <end position="513"/>
    </location>
</feature>
<dbReference type="InterPro" id="IPR004797">
    <property type="entry name" value="Competence_ComEC/Rec2"/>
</dbReference>
<reference evidence="8" key="1">
    <citation type="submission" date="2018-06" db="EMBL/GenBank/DDBJ databases">
        <authorList>
            <person name="Zhirakovskaya E."/>
        </authorList>
    </citation>
    <scope>NUCLEOTIDE SEQUENCE</scope>
</reference>
<feature type="transmembrane region" description="Helical" evidence="6">
    <location>
        <begin position="384"/>
        <end position="405"/>
    </location>
</feature>
<feature type="transmembrane region" description="Helical" evidence="6">
    <location>
        <begin position="464"/>
        <end position="488"/>
    </location>
</feature>
<organism evidence="8">
    <name type="scientific">hydrothermal vent metagenome</name>
    <dbReference type="NCBI Taxonomy" id="652676"/>
    <lineage>
        <taxon>unclassified sequences</taxon>
        <taxon>metagenomes</taxon>
        <taxon>ecological metagenomes</taxon>
    </lineage>
</organism>
<dbReference type="InterPro" id="IPR036866">
    <property type="entry name" value="RibonucZ/Hydroxyglut_hydro"/>
</dbReference>
<feature type="transmembrane region" description="Helical" evidence="6">
    <location>
        <begin position="411"/>
        <end position="433"/>
    </location>
</feature>
<dbReference type="GO" id="GO:0030420">
    <property type="term" value="P:establishment of competence for transformation"/>
    <property type="evidence" value="ECO:0007669"/>
    <property type="project" value="InterPro"/>
</dbReference>
<feature type="transmembrane region" description="Helical" evidence="6">
    <location>
        <begin position="284"/>
        <end position="302"/>
    </location>
</feature>
<dbReference type="Pfam" id="PF03772">
    <property type="entry name" value="Competence"/>
    <property type="match status" value="1"/>
</dbReference>
<dbReference type="InterPro" id="IPR025405">
    <property type="entry name" value="DUF4131"/>
</dbReference>
<evidence type="ECO:0000313" key="8">
    <source>
        <dbReference type="EMBL" id="VAX14459.1"/>
    </source>
</evidence>
<accession>A0A3B1B871</accession>
<evidence type="ECO:0000256" key="4">
    <source>
        <dbReference type="ARBA" id="ARBA00022989"/>
    </source>
</evidence>
<feature type="domain" description="Metallo-beta-lactamase" evidence="7">
    <location>
        <begin position="528"/>
        <end position="719"/>
    </location>
</feature>
<dbReference type="InterPro" id="IPR004477">
    <property type="entry name" value="ComEC_N"/>
</dbReference>
<keyword evidence="3 6" id="KW-0812">Transmembrane</keyword>
<dbReference type="SMART" id="SM00849">
    <property type="entry name" value="Lactamase_B"/>
    <property type="match status" value="1"/>
</dbReference>
<comment type="subcellular location">
    <subcellularLocation>
        <location evidence="1">Cell membrane</location>
        <topology evidence="1">Multi-pass membrane protein</topology>
    </subcellularLocation>
</comment>
<dbReference type="CDD" id="cd07731">
    <property type="entry name" value="ComA-like_MBL-fold"/>
    <property type="match status" value="1"/>
</dbReference>
<feature type="transmembrane region" description="Helical" evidence="6">
    <location>
        <begin position="440"/>
        <end position="458"/>
    </location>
</feature>
<feature type="transmembrane region" description="Helical" evidence="6">
    <location>
        <begin position="309"/>
        <end position="326"/>
    </location>
</feature>
<keyword evidence="5 6" id="KW-0472">Membrane</keyword>
<dbReference type="NCBIfam" id="TIGR00361">
    <property type="entry name" value="ComEC_Rec2"/>
    <property type="match status" value="1"/>
</dbReference>
<evidence type="ECO:0000259" key="7">
    <source>
        <dbReference type="SMART" id="SM00849"/>
    </source>
</evidence>
<evidence type="ECO:0000256" key="3">
    <source>
        <dbReference type="ARBA" id="ARBA00022692"/>
    </source>
</evidence>
<dbReference type="NCBIfam" id="TIGR00360">
    <property type="entry name" value="ComEC_N-term"/>
    <property type="match status" value="1"/>
</dbReference>
<gene>
    <name evidence="8" type="ORF">MNBD_GAMMA24-2298</name>
</gene>
<dbReference type="GO" id="GO:0005886">
    <property type="term" value="C:plasma membrane"/>
    <property type="evidence" value="ECO:0007669"/>
    <property type="project" value="UniProtKB-SubCell"/>
</dbReference>
<dbReference type="InterPro" id="IPR035681">
    <property type="entry name" value="ComA-like_MBL"/>
</dbReference>
<dbReference type="AlphaFoldDB" id="A0A3B1B871"/>
<dbReference type="SUPFAM" id="SSF56281">
    <property type="entry name" value="Metallo-hydrolase/oxidoreductase"/>
    <property type="match status" value="1"/>
</dbReference>
<dbReference type="Pfam" id="PF00753">
    <property type="entry name" value="Lactamase_B"/>
    <property type="match status" value="1"/>
</dbReference>
<evidence type="ECO:0000256" key="6">
    <source>
        <dbReference type="SAM" id="Phobius"/>
    </source>
</evidence>
<proteinExistence type="predicted"/>
<evidence type="ECO:0000256" key="5">
    <source>
        <dbReference type="ARBA" id="ARBA00023136"/>
    </source>
</evidence>
<dbReference type="InterPro" id="IPR052159">
    <property type="entry name" value="Competence_DNA_uptake"/>
</dbReference>
<dbReference type="InterPro" id="IPR001279">
    <property type="entry name" value="Metallo-B-lactamas"/>
</dbReference>
<name>A0A3B1B871_9ZZZZ</name>
<feature type="transmembrane region" description="Helical" evidence="6">
    <location>
        <begin position="53"/>
        <end position="72"/>
    </location>
</feature>
<dbReference type="Gene3D" id="3.60.15.10">
    <property type="entry name" value="Ribonuclease Z/Hydroxyacylglutathione hydrolase-like"/>
    <property type="match status" value="1"/>
</dbReference>
<dbReference type="PANTHER" id="PTHR30619">
    <property type="entry name" value="DNA INTERNALIZATION/COMPETENCE PROTEIN COMEC/REC2"/>
    <property type="match status" value="1"/>
</dbReference>
<keyword evidence="2" id="KW-1003">Cell membrane</keyword>
<dbReference type="PANTHER" id="PTHR30619:SF1">
    <property type="entry name" value="RECOMBINATION PROTEIN 2"/>
    <property type="match status" value="1"/>
</dbReference>
<dbReference type="EMBL" id="UOFZ01000175">
    <property type="protein sequence ID" value="VAX14459.1"/>
    <property type="molecule type" value="Genomic_DNA"/>
</dbReference>
<sequence length="777" mass="86823">MRSGWPLRTGVIAFLAGILSLQHVQVLPAIEWSILLLPAIVLAVWLPGFWRLTGWWLAGVFWMLLQAQLILVHSLPVKLEGKDVLVRGRISSLPEQNFRRTRFEFELESLSRDGRIYSSPGRVRLSWYRVGKRQNLHAGQYWQLQVRLKRPQGLMNPGGFDYEGWLFQHRIRATGYIRKSHKNHKLTDVGSSCFLLCLREKIRDHIIKITHARNSTGLLLALSIGERSLITPVQWQWLRKTGTSHLVAISGLHIGLVAGLMFLLLNRLWRFSGRVMLYCPAPKAAAWGAMAAALVYAALAGFSVPTQRALIMLSVVMLGIIFNRPLSPGRTLALALLAVLIIDPLAVMSAGFWLSFLAVWVIVYGLAARVGKPGKWQQWWRSQAWVTLGLMPVLLLFFQQVSLIAPLANVLAIPLVSLLIAPLSLLGSLLLFINPDWAAFLLLAAAWLLDRLSDYLSWLAGLPFATWSAAVLSLPALILSLFGMLWLLAPQGIPARWLGGVMLLPVLFARFVSPLPEQARFTLLDVGQGLAAVVQTRNHVLVFDTGARFGKNFNMGDAVLIPFLRQRGIRQVDRLILSHADNDHLGGAASLLAQIPVQKILASNPQRARKKGIVQPIEPCHSGQQWNWDGVVFRILHPPPRTRLRRNNRSCVLQIVAGGQSLLLSGDIEKAAEHTLVRRYGDKLRAEILVVPHHGSKTSSTAAFIDSVSPRYALFPTGYRNRYGFPHPSVLARYHLRKIPLYQTWANGAISFTLGVPAGALQPQLFRQRQGHFWNSF</sequence>